<dbReference type="SMART" id="SM00320">
    <property type="entry name" value="WD40"/>
    <property type="match status" value="9"/>
</dbReference>
<dbReference type="InterPro" id="IPR020472">
    <property type="entry name" value="WD40_PAC1"/>
</dbReference>
<dbReference type="PROSITE" id="PS50294">
    <property type="entry name" value="WD_REPEATS_REGION"/>
    <property type="match status" value="3"/>
</dbReference>
<evidence type="ECO:0000313" key="6">
    <source>
        <dbReference type="RefSeq" id="XP_047736588.1"/>
    </source>
</evidence>
<keyword evidence="5" id="KW-1185">Reference proteome</keyword>
<evidence type="ECO:0000256" key="4">
    <source>
        <dbReference type="SAM" id="MobiDB-lite"/>
    </source>
</evidence>
<name>A0A979FIS5_HYAAZ</name>
<reference evidence="6" key="1">
    <citation type="submission" date="2025-08" db="UniProtKB">
        <authorList>
            <consortium name="RefSeq"/>
        </authorList>
    </citation>
    <scope>IDENTIFICATION</scope>
    <source>
        <tissue evidence="6">Whole organism</tissue>
    </source>
</reference>
<dbReference type="SUPFAM" id="SSF50978">
    <property type="entry name" value="WD40 repeat-like"/>
    <property type="match status" value="2"/>
</dbReference>
<dbReference type="PANTHER" id="PTHR44464:SF1">
    <property type="entry name" value="WD REPEAT-CONTAINING PROTEIN 17"/>
    <property type="match status" value="1"/>
</dbReference>
<dbReference type="InterPro" id="IPR001680">
    <property type="entry name" value="WD40_rpt"/>
</dbReference>
<evidence type="ECO:0000313" key="5">
    <source>
        <dbReference type="Proteomes" id="UP000694843"/>
    </source>
</evidence>
<keyword evidence="2" id="KW-0677">Repeat</keyword>
<dbReference type="InterPro" id="IPR019775">
    <property type="entry name" value="WD40_repeat_CS"/>
</dbReference>
<dbReference type="InterPro" id="IPR036322">
    <property type="entry name" value="WD40_repeat_dom_sf"/>
</dbReference>
<feature type="repeat" description="WD" evidence="3">
    <location>
        <begin position="711"/>
        <end position="745"/>
    </location>
</feature>
<dbReference type="PRINTS" id="PR00320">
    <property type="entry name" value="GPROTEINBRPT"/>
</dbReference>
<dbReference type="CDD" id="cd00200">
    <property type="entry name" value="WD40"/>
    <property type="match status" value="1"/>
</dbReference>
<gene>
    <name evidence="6" type="primary">LOC108680162</name>
</gene>
<feature type="region of interest" description="Disordered" evidence="4">
    <location>
        <begin position="51"/>
        <end position="84"/>
    </location>
</feature>
<dbReference type="KEGG" id="hazt:108680162"/>
<dbReference type="RefSeq" id="XP_047736588.1">
    <property type="nucleotide sequence ID" value="XM_047880632.1"/>
</dbReference>
<proteinExistence type="predicted"/>
<dbReference type="OrthoDB" id="6334762at2759"/>
<accession>A0A979FIS5</accession>
<feature type="compositionally biased region" description="Polar residues" evidence="4">
    <location>
        <begin position="1014"/>
        <end position="1026"/>
    </location>
</feature>
<feature type="repeat" description="WD" evidence="3">
    <location>
        <begin position="198"/>
        <end position="240"/>
    </location>
</feature>
<feature type="compositionally biased region" description="Low complexity" evidence="4">
    <location>
        <begin position="1037"/>
        <end position="1047"/>
    </location>
</feature>
<evidence type="ECO:0000256" key="3">
    <source>
        <dbReference type="PROSITE-ProRule" id="PRU00221"/>
    </source>
</evidence>
<dbReference type="Gene3D" id="2.130.10.10">
    <property type="entry name" value="YVTN repeat-like/Quinoprotein amine dehydrogenase"/>
    <property type="match status" value="4"/>
</dbReference>
<feature type="region of interest" description="Disordered" evidence="4">
    <location>
        <begin position="990"/>
        <end position="1047"/>
    </location>
</feature>
<dbReference type="PANTHER" id="PTHR44464">
    <property type="entry name" value="WD REPEAT-CONTAINING PROTEIN 17"/>
    <property type="match status" value="1"/>
</dbReference>
<dbReference type="Proteomes" id="UP000694843">
    <property type="component" value="Unplaced"/>
</dbReference>
<dbReference type="GeneID" id="108680162"/>
<sequence length="1459" mass="155870">MSLLRRPAYDDIHGFVERVEDVLLSESSWSTSDSECSGCLHLSKESVADPLLQGHCPPPGVTEQTPLVEPPTTPPTASRPRKNSRLSVAGLAWKRLSGAGPKKPSDLPSPAAACLSSPATACPLSPVTSCPLSPAAACPSRPQHLGAMLRQRDVLAAGAQPWHRNICASSGRRFAYAATLVIYVYEEAAGGWQLCSVLADHRKTITSLAWHPRLTDLLASSSQDQTVCVWSVTTQAVLHVISLCRVPVLVAWCCIVPNTAEVSLSTAVGPVQVWHYQGTGQPEPYRQCQPYKAGVALYRWHPNQPGRLVVAHTDARITLYGEGGSPSKSHWYPGSALDCSESAVGCVLGLEWAVCSPDFLLLGYTGGQLWLLDAAQLCVVTEFCPPASATLACFAWLPHAPGVFVSGDRDKGILRVWTAGKSTPMLSYTLKDTGFHELCGAGDTAPQREADGRVGKAEGQAGLVVPSVLVLCLFQDGGIGLYHVRRKHWVFNREHVATLPNCGAIIYSLSWAPADLNCIAAATSDGRVFVWDVAANKILQHFKGHKNNKVYCVAWNQRDSRRIASAGESCLCVVHEVSGQQLQAYVHPAPVYGTDWRDAGTLATACRDGVVRIFSVTSPQPVTLLKGHSKKVFRVKWNPVVRDVLCSGSDDCTVRVWSASRGALLAELRGHTDNVRGLAWCPELPHLLVSGAWDAAIRVWDARTATCLDVATEHGADIYGVSLHPARPLLAASCSRDSTVRLWSLAGAAAPLHLSFLAGHPLQELLAATDEVSSETWGGAQMKLCGVRAQHLLAQLSSSTAAAQRSSTQLQQHKLHRLTADVFAVDVHVRNLWDLLSVVCFKAPVSCLSHTYPTSLPHHTHVPTCGVAEAERRLQAVGGAASSRAGDLEAIALQFAQSGALRQHCEALVRAGAWTRALAVAPAVSLPYWRSLMTRYVDVLLREESDTAAPFLMAARDGRRLMDFHLDRGDVKAAFRSCVALESLSAKPLDREPYDDVPAASSTSVASKPDVESTPATASTPESLSTPGIVATHASPPTSAVAVTKSTSTPALEKLSLSQQEPPLQGSKSPNVTQTTCNDILNKLNSTPTVASPTPDDTSPSAATSTAAGTSFATPASPPAAATSPAAAISLAAETSQEARAPQRASRRLQESAAVLSEWFLNRGSPVQASCALLAADHFTGCLLYLLRGHELELLLSVGRLLVASGVAVSGDLAPYLDVALTYLAQRALALSLPHVALDLARAHSQGVWGLVLQCSVVLSCDSSCREALLGRSDLQQFLQSAGDAQRQEALAEDLTHEEFLKVQQVMTGLLQADQQATAVQDALQVVTGQRPAIIRTITCRSQDKGCYKSDKELASYIMTCRHRWEERGRGRKEVGGTVLGVNLGPRVLGSWPDKGPTLVCGSHLPTHNPTCCITRTTVKGPTYALEGGDSVLGLNEALMLAKVHPFSPLGTCARLRPF</sequence>
<feature type="compositionally biased region" description="Low complexity" evidence="4">
    <location>
        <begin position="1086"/>
        <end position="1127"/>
    </location>
</feature>
<evidence type="ECO:0000256" key="2">
    <source>
        <dbReference type="ARBA" id="ARBA00022737"/>
    </source>
</evidence>
<evidence type="ECO:0000256" key="1">
    <source>
        <dbReference type="ARBA" id="ARBA00022574"/>
    </source>
</evidence>
<protein>
    <submittedName>
        <fullName evidence="6">WD repeat-containing protein 17</fullName>
    </submittedName>
</protein>
<dbReference type="InterPro" id="IPR015943">
    <property type="entry name" value="WD40/YVTN_repeat-like_dom_sf"/>
</dbReference>
<dbReference type="Pfam" id="PF00400">
    <property type="entry name" value="WD40"/>
    <property type="match status" value="6"/>
</dbReference>
<feature type="repeat" description="WD" evidence="3">
    <location>
        <begin position="668"/>
        <end position="710"/>
    </location>
</feature>
<feature type="repeat" description="WD" evidence="3">
    <location>
        <begin position="625"/>
        <end position="667"/>
    </location>
</feature>
<keyword evidence="1 3" id="KW-0853">WD repeat</keyword>
<organism evidence="5 6">
    <name type="scientific">Hyalella azteca</name>
    <name type="common">Amphipod</name>
    <dbReference type="NCBI Taxonomy" id="294128"/>
    <lineage>
        <taxon>Eukaryota</taxon>
        <taxon>Metazoa</taxon>
        <taxon>Ecdysozoa</taxon>
        <taxon>Arthropoda</taxon>
        <taxon>Crustacea</taxon>
        <taxon>Multicrustacea</taxon>
        <taxon>Malacostraca</taxon>
        <taxon>Eumalacostraca</taxon>
        <taxon>Peracarida</taxon>
        <taxon>Amphipoda</taxon>
        <taxon>Senticaudata</taxon>
        <taxon>Talitrida</taxon>
        <taxon>Talitroidea</taxon>
        <taxon>Hyalellidae</taxon>
        <taxon>Hyalella</taxon>
    </lineage>
</organism>
<dbReference type="PROSITE" id="PS50082">
    <property type="entry name" value="WD_REPEATS_2"/>
    <property type="match status" value="4"/>
</dbReference>
<feature type="region of interest" description="Disordered" evidence="4">
    <location>
        <begin position="1083"/>
        <end position="1127"/>
    </location>
</feature>
<dbReference type="PROSITE" id="PS00678">
    <property type="entry name" value="WD_REPEATS_1"/>
    <property type="match status" value="1"/>
</dbReference>